<accession>A0A7R9L298</accession>
<feature type="transmembrane region" description="Helical" evidence="2">
    <location>
        <begin position="90"/>
        <end position="110"/>
    </location>
</feature>
<evidence type="ECO:0000313" key="4">
    <source>
        <dbReference type="Proteomes" id="UP000759131"/>
    </source>
</evidence>
<dbReference type="PANTHER" id="PTHR20992:SF9">
    <property type="entry name" value="AT15442P-RELATED"/>
    <property type="match status" value="1"/>
</dbReference>
<dbReference type="EMBL" id="OC867924">
    <property type="protein sequence ID" value="CAD7633777.1"/>
    <property type="molecule type" value="Genomic_DNA"/>
</dbReference>
<evidence type="ECO:0000256" key="2">
    <source>
        <dbReference type="SAM" id="Phobius"/>
    </source>
</evidence>
<dbReference type="EMBL" id="CAJPIZ010013349">
    <property type="protein sequence ID" value="CAG2114207.1"/>
    <property type="molecule type" value="Genomic_DNA"/>
</dbReference>
<dbReference type="OrthoDB" id="543859at2759"/>
<protein>
    <submittedName>
        <fullName evidence="3">Uncharacterized protein</fullName>
    </submittedName>
</protein>
<feature type="non-terminal residue" evidence="3">
    <location>
        <position position="699"/>
    </location>
</feature>
<evidence type="ECO:0000313" key="3">
    <source>
        <dbReference type="EMBL" id="CAD7633777.1"/>
    </source>
</evidence>
<keyword evidence="2" id="KW-0812">Transmembrane</keyword>
<organism evidence="3">
    <name type="scientific">Medioppia subpectinata</name>
    <dbReference type="NCBI Taxonomy" id="1979941"/>
    <lineage>
        <taxon>Eukaryota</taxon>
        <taxon>Metazoa</taxon>
        <taxon>Ecdysozoa</taxon>
        <taxon>Arthropoda</taxon>
        <taxon>Chelicerata</taxon>
        <taxon>Arachnida</taxon>
        <taxon>Acari</taxon>
        <taxon>Acariformes</taxon>
        <taxon>Sarcoptiformes</taxon>
        <taxon>Oribatida</taxon>
        <taxon>Brachypylina</taxon>
        <taxon>Oppioidea</taxon>
        <taxon>Oppiidae</taxon>
        <taxon>Medioppia</taxon>
    </lineage>
</organism>
<name>A0A7R9L298_9ACAR</name>
<gene>
    <name evidence="3" type="ORF">OSB1V03_LOCUS14173</name>
</gene>
<keyword evidence="4" id="KW-1185">Reference proteome</keyword>
<dbReference type="Proteomes" id="UP000759131">
    <property type="component" value="Unassembled WGS sequence"/>
</dbReference>
<evidence type="ECO:0000256" key="1">
    <source>
        <dbReference type="SAM" id="MobiDB-lite"/>
    </source>
</evidence>
<sequence length="699" mass="77695">YFPCDLYENDSILRVLQSKGIGTKSETSIGYIPFNLFFYEEFSDSEGDDSFDDNYPTHGFKEATQNFIKSVTSRLTVAQVVEGVKAGSEVTFDFCVYTLMAGFIAAFGLINNDPVNIAASMMIEPIMGTVMAMTFGLVIEDRKLFMLGFKSNIISLIMCLISGIWPTGEMQGRGTYKGLIYGVMIALPCGGAIAVTLLNENQTALVGVAVASTFLPPFINTGLLWALTTHLQIRGLHQQSVPYNMSGQIMYLKPAYAPQSGYTPVYSYDMRIENTLLGCVSMVLTALNIICMLVVAYIFLKIKEIVPLENMAPGTQRFFKHDLKVARKYNRKSMATGNNDPIGQQILEEWAEISGLDKNQMLSETPEARVTQLQTLYDIAQDVESDETFQTVMGKAVGNPNQFGLGRRLTQPVLFGRGARKSMASNTQFPQVLTIGQDMLKGQTGRRYTVSPAVLKARNSRAFMTEASDDNSPNSTVGSVRGLKPNELISEQGRRRSSNLLRKSLKNSSHLPYSVWPSSQPPNRSDSIVPNLGFYILFIREDHKSDDKSENYTKNEYNRRNHHILGPIYFPCDLYENDSILRVLQSKGIGTKSETSIGYIPFNLFFYEEFSDSEGDDSFDDNYPTHGFKEATQNFIKSVTSRLTVAQVVEGVKAGSEVTFDFCVYTLMAGFIAAFGLINNDPVNIAASMMIEPIMTFKG</sequence>
<reference evidence="3" key="1">
    <citation type="submission" date="2020-11" db="EMBL/GenBank/DDBJ databases">
        <authorList>
            <person name="Tran Van P."/>
        </authorList>
    </citation>
    <scope>NUCLEOTIDE SEQUENCE</scope>
</reference>
<feature type="region of interest" description="Disordered" evidence="1">
    <location>
        <begin position="464"/>
        <end position="500"/>
    </location>
</feature>
<dbReference type="Pfam" id="PF04087">
    <property type="entry name" value="DUF389"/>
    <property type="match status" value="1"/>
</dbReference>
<feature type="transmembrane region" description="Helical" evidence="2">
    <location>
        <begin position="145"/>
        <end position="166"/>
    </location>
</feature>
<feature type="transmembrane region" description="Helical" evidence="2">
    <location>
        <begin position="117"/>
        <end position="139"/>
    </location>
</feature>
<feature type="non-terminal residue" evidence="3">
    <location>
        <position position="1"/>
    </location>
</feature>
<feature type="transmembrane region" description="Helical" evidence="2">
    <location>
        <begin position="204"/>
        <end position="227"/>
    </location>
</feature>
<feature type="transmembrane region" description="Helical" evidence="2">
    <location>
        <begin position="178"/>
        <end position="198"/>
    </location>
</feature>
<feature type="transmembrane region" description="Helical" evidence="2">
    <location>
        <begin position="276"/>
        <end position="300"/>
    </location>
</feature>
<proteinExistence type="predicted"/>
<dbReference type="PANTHER" id="PTHR20992">
    <property type="entry name" value="AT15442P-RELATED"/>
    <property type="match status" value="1"/>
</dbReference>
<keyword evidence="2" id="KW-1133">Transmembrane helix</keyword>
<dbReference type="AlphaFoldDB" id="A0A7R9L298"/>
<keyword evidence="2" id="KW-0472">Membrane</keyword>
<dbReference type="InterPro" id="IPR005240">
    <property type="entry name" value="DUF389"/>
</dbReference>